<dbReference type="Proteomes" id="UP000474967">
    <property type="component" value="Unassembled WGS sequence"/>
</dbReference>
<evidence type="ECO:0000259" key="3">
    <source>
        <dbReference type="SMART" id="SM00460"/>
    </source>
</evidence>
<organism evidence="4 5">
    <name type="scientific">Leifsonia tongyongensis</name>
    <dbReference type="NCBI Taxonomy" id="1268043"/>
    <lineage>
        <taxon>Bacteria</taxon>
        <taxon>Bacillati</taxon>
        <taxon>Actinomycetota</taxon>
        <taxon>Actinomycetes</taxon>
        <taxon>Micrococcales</taxon>
        <taxon>Microbacteriaceae</taxon>
        <taxon>Leifsonia</taxon>
    </lineage>
</organism>
<dbReference type="PANTHER" id="PTHR42736">
    <property type="entry name" value="PROTEIN-GLUTAMINE GAMMA-GLUTAMYLTRANSFERASE"/>
    <property type="match status" value="1"/>
</dbReference>
<dbReference type="Gene3D" id="3.10.620.30">
    <property type="match status" value="1"/>
</dbReference>
<dbReference type="AlphaFoldDB" id="A0A6L9Y1E9"/>
<keyword evidence="2" id="KW-1133">Transmembrane helix</keyword>
<evidence type="ECO:0000256" key="1">
    <source>
        <dbReference type="SAM" id="MobiDB-lite"/>
    </source>
</evidence>
<feature type="domain" description="Transglutaminase-like" evidence="3">
    <location>
        <begin position="493"/>
        <end position="564"/>
    </location>
</feature>
<feature type="transmembrane region" description="Helical" evidence="2">
    <location>
        <begin position="34"/>
        <end position="57"/>
    </location>
</feature>
<dbReference type="SUPFAM" id="SSF54001">
    <property type="entry name" value="Cysteine proteinases"/>
    <property type="match status" value="1"/>
</dbReference>
<dbReference type="InterPro" id="IPR002931">
    <property type="entry name" value="Transglutaminase-like"/>
</dbReference>
<evidence type="ECO:0000313" key="4">
    <source>
        <dbReference type="EMBL" id="NEN07406.1"/>
    </source>
</evidence>
<feature type="transmembrane region" description="Helical" evidence="2">
    <location>
        <begin position="120"/>
        <end position="143"/>
    </location>
</feature>
<feature type="region of interest" description="Disordered" evidence="1">
    <location>
        <begin position="558"/>
        <end position="612"/>
    </location>
</feature>
<dbReference type="InterPro" id="IPR052901">
    <property type="entry name" value="Bact_TGase-like"/>
</dbReference>
<keyword evidence="2" id="KW-0812">Transmembrane</keyword>
<dbReference type="Pfam" id="PF01841">
    <property type="entry name" value="Transglut_core"/>
    <property type="match status" value="1"/>
</dbReference>
<accession>A0A6L9Y1E9</accession>
<gene>
    <name evidence="4" type="ORF">G3T36_16220</name>
</gene>
<dbReference type="RefSeq" id="WP_163290868.1">
    <property type="nucleotide sequence ID" value="NZ_JAAGWY010000004.1"/>
</dbReference>
<name>A0A6L9Y1E9_9MICO</name>
<dbReference type="InterPro" id="IPR025403">
    <property type="entry name" value="TgpA-like_C"/>
</dbReference>
<feature type="transmembrane region" description="Helical" evidence="2">
    <location>
        <begin position="150"/>
        <end position="168"/>
    </location>
</feature>
<keyword evidence="5" id="KW-1185">Reference proteome</keyword>
<feature type="transmembrane region" description="Helical" evidence="2">
    <location>
        <begin position="174"/>
        <end position="193"/>
    </location>
</feature>
<feature type="transmembrane region" description="Helical" evidence="2">
    <location>
        <begin position="617"/>
        <end position="647"/>
    </location>
</feature>
<proteinExistence type="predicted"/>
<reference evidence="4 5" key="1">
    <citation type="journal article" date="2014" name="J. Microbiol.">
        <title>Diaminobutyricibacter tongyongensis gen. nov., sp. nov. and Homoserinibacter gongjuensis gen. nov., sp. nov. belong to the family Microbacteriaceae.</title>
        <authorList>
            <person name="Kim S.J."/>
            <person name="Ahn J.H."/>
            <person name="Weon H.Y."/>
            <person name="Hamada M."/>
            <person name="Suzuki K."/>
            <person name="Kwon S.W."/>
        </authorList>
    </citation>
    <scope>NUCLEOTIDE SEQUENCE [LARGE SCALE GENOMIC DNA]</scope>
    <source>
        <strain evidence="4 5">NBRC 108724</strain>
    </source>
</reference>
<dbReference type="SMART" id="SM00460">
    <property type="entry name" value="TGc"/>
    <property type="match status" value="1"/>
</dbReference>
<comment type="caution">
    <text evidence="4">The sequence shown here is derived from an EMBL/GenBank/DDBJ whole genome shotgun (WGS) entry which is preliminary data.</text>
</comment>
<dbReference type="PANTHER" id="PTHR42736:SF1">
    <property type="entry name" value="PROTEIN-GLUTAMINE GAMMA-GLUTAMYLTRANSFERASE"/>
    <property type="match status" value="1"/>
</dbReference>
<feature type="transmembrane region" description="Helical" evidence="2">
    <location>
        <begin position="7"/>
        <end position="28"/>
    </location>
</feature>
<feature type="transmembrane region" description="Helical" evidence="2">
    <location>
        <begin position="62"/>
        <end position="81"/>
    </location>
</feature>
<feature type="transmembrane region" description="Helical" evidence="2">
    <location>
        <begin position="225"/>
        <end position="246"/>
    </location>
</feature>
<feature type="compositionally biased region" description="Pro residues" evidence="1">
    <location>
        <begin position="562"/>
        <end position="574"/>
    </location>
</feature>
<evidence type="ECO:0000256" key="2">
    <source>
        <dbReference type="SAM" id="Phobius"/>
    </source>
</evidence>
<keyword evidence="2" id="KW-0472">Membrane</keyword>
<dbReference type="EMBL" id="JAAGWY010000004">
    <property type="protein sequence ID" value="NEN07406.1"/>
    <property type="molecule type" value="Genomic_DNA"/>
</dbReference>
<evidence type="ECO:0000313" key="5">
    <source>
        <dbReference type="Proteomes" id="UP000474967"/>
    </source>
</evidence>
<protein>
    <submittedName>
        <fullName evidence="4">Transglutaminase domain-containing protein</fullName>
    </submittedName>
</protein>
<dbReference type="InterPro" id="IPR038765">
    <property type="entry name" value="Papain-like_cys_pep_sf"/>
</dbReference>
<dbReference type="Pfam" id="PF13559">
    <property type="entry name" value="DUF4129"/>
    <property type="match status" value="1"/>
</dbReference>
<sequence>MNRTRAGFIVINVVLALLATGLAAASFWPVYQDAAFVTMLAVTLAVGAAIALCGALFRWPSIIVAGAAVAAYVVLGVPLAIPSEATGGILPTGQGLSSLLTATWESWKQLVTISLPVGSYQALLVPAFILTLLAIVVCLTVALRAKHGELAALPPVALLAAGILLGPGSSSLPIALNLGLMAILLVWLIWFRWQRRSASIGLLAEHTGVLVETPRERRFAGVRTVVGAAVILVVAGVAGTAAAIVLPARVDRQVVRTAIEQPFDPRAYASPLSGFRNYLEPAESDVPMLTVSGLPADRRIRVATLDTYDGVVYSVGTDQVSSASGSFTRVPSRLEQSGVHGAKDTITVAVRGYSGVWVPGSGQLQQITFAGGDAEALTGSFYYNDTTGTGAVTRGLRSGDAYTLDAVVKPQLTPAQLVDAQPGTAPVPKPAVVPDELTQALQKYSSAQTTPGAKLAAALKGLQADGYISHGIGPNEPVSRSGHGADRITQLLTDDPMVGDQEQYAVTAALMARQLGFPARVVVGFVAPSSAPAGGTVTLTGADISAWIEVQTHGAGWVTVDPTPPIRPIPPKQPETPTQISRPQTNVLPPVDDTQSQRDDPPQAQVDNSDQNNADPLLATILAVLTIVGWTLLGMALVSAPFLAIIGAKWRRRTLRRTAPTSVDRISGGWREFADAAIDHGYNPPPSATRSEFARTVGGSRTAALASVADRAVFGPAAPSPEEADTVWRAVDDLRRALGRRLTPWRRFVALISLRSLGASRGRTVRKTRR</sequence>